<evidence type="ECO:0000313" key="4">
    <source>
        <dbReference type="Proteomes" id="UP000823629"/>
    </source>
</evidence>
<feature type="transmembrane region" description="Helical" evidence="1">
    <location>
        <begin position="58"/>
        <end position="82"/>
    </location>
</feature>
<feature type="transmembrane region" description="Helical" evidence="1">
    <location>
        <begin position="94"/>
        <end position="116"/>
    </location>
</feature>
<evidence type="ECO:0000259" key="2">
    <source>
        <dbReference type="PROSITE" id="PS50943"/>
    </source>
</evidence>
<proteinExistence type="predicted"/>
<dbReference type="EMBL" id="JADING010000081">
    <property type="protein sequence ID" value="MBO8414400.1"/>
    <property type="molecule type" value="Genomic_DNA"/>
</dbReference>
<comment type="caution">
    <text evidence="3">The sequence shown here is derived from an EMBL/GenBank/DDBJ whole genome shotgun (WGS) entry which is preliminary data.</text>
</comment>
<accession>A0A9D9GSR6</accession>
<dbReference type="InterPro" id="IPR001387">
    <property type="entry name" value="Cro/C1-type_HTH"/>
</dbReference>
<gene>
    <name evidence="3" type="ORF">IAC78_02855</name>
</gene>
<reference evidence="3" key="1">
    <citation type="submission" date="2020-10" db="EMBL/GenBank/DDBJ databases">
        <authorList>
            <person name="Gilroy R."/>
        </authorList>
    </citation>
    <scope>NUCLEOTIDE SEQUENCE</scope>
    <source>
        <strain evidence="3">1748</strain>
    </source>
</reference>
<feature type="non-terminal residue" evidence="3">
    <location>
        <position position="1"/>
    </location>
</feature>
<protein>
    <recommendedName>
        <fullName evidence="2">HTH cro/C1-type domain-containing protein</fullName>
    </recommendedName>
</protein>
<organism evidence="3 4">
    <name type="scientific">Candidatus Scatoplasma merdavium</name>
    <dbReference type="NCBI Taxonomy" id="2840932"/>
    <lineage>
        <taxon>Bacteria</taxon>
        <taxon>Bacillati</taxon>
        <taxon>Bacillota</taxon>
        <taxon>Bacilli</taxon>
        <taxon>Bacillales</taxon>
        <taxon>Candidatus Scatoplasma</taxon>
    </lineage>
</organism>
<dbReference type="Proteomes" id="UP000823629">
    <property type="component" value="Unassembled WGS sequence"/>
</dbReference>
<keyword evidence="1" id="KW-0812">Transmembrane</keyword>
<name>A0A9D9GSR6_9BACL</name>
<feature type="domain" description="HTH cro/C1-type" evidence="2">
    <location>
        <begin position="2"/>
        <end position="26"/>
    </location>
</feature>
<evidence type="ECO:0000256" key="1">
    <source>
        <dbReference type="SAM" id="Phobius"/>
    </source>
</evidence>
<dbReference type="AlphaFoldDB" id="A0A9D9GSR6"/>
<sequence>LKGSVYPSSKALEDISQALGISKEELLEFSDFNPSEEIAGADILILNKLRAKDLIKQLVNLIRPLLITEAIGIFCGLFLTWFAFDFINIPWLGYLSFALTILLLIAFAIYPISICISVKKEEKRQREWFYKLGVFPDCFEVKIYSDFTLISHKEKLIDITRVIKTKKMWIVCFADKKSFYILTSDLDRYPRLKAMIN</sequence>
<reference evidence="3" key="2">
    <citation type="journal article" date="2021" name="PeerJ">
        <title>Extensive microbial diversity within the chicken gut microbiome revealed by metagenomics and culture.</title>
        <authorList>
            <person name="Gilroy R."/>
            <person name="Ravi A."/>
            <person name="Getino M."/>
            <person name="Pursley I."/>
            <person name="Horton D.L."/>
            <person name="Alikhan N.F."/>
            <person name="Baker D."/>
            <person name="Gharbi K."/>
            <person name="Hall N."/>
            <person name="Watson M."/>
            <person name="Adriaenssens E.M."/>
            <person name="Foster-Nyarko E."/>
            <person name="Jarju S."/>
            <person name="Secka A."/>
            <person name="Antonio M."/>
            <person name="Oren A."/>
            <person name="Chaudhuri R.R."/>
            <person name="La Ragione R."/>
            <person name="Hildebrand F."/>
            <person name="Pallen M.J."/>
        </authorList>
    </citation>
    <scope>NUCLEOTIDE SEQUENCE</scope>
    <source>
        <strain evidence="3">1748</strain>
    </source>
</reference>
<dbReference type="PROSITE" id="PS50943">
    <property type="entry name" value="HTH_CROC1"/>
    <property type="match status" value="1"/>
</dbReference>
<keyword evidence="1" id="KW-0472">Membrane</keyword>
<evidence type="ECO:0000313" key="3">
    <source>
        <dbReference type="EMBL" id="MBO8414400.1"/>
    </source>
</evidence>
<keyword evidence="1" id="KW-1133">Transmembrane helix</keyword>